<dbReference type="EMBL" id="FNON01000003">
    <property type="protein sequence ID" value="SDX79902.1"/>
    <property type="molecule type" value="Genomic_DNA"/>
</dbReference>
<organism evidence="2 3">
    <name type="scientific">Amycolatopsis xylanica</name>
    <dbReference type="NCBI Taxonomy" id="589385"/>
    <lineage>
        <taxon>Bacteria</taxon>
        <taxon>Bacillati</taxon>
        <taxon>Actinomycetota</taxon>
        <taxon>Actinomycetes</taxon>
        <taxon>Pseudonocardiales</taxon>
        <taxon>Pseudonocardiaceae</taxon>
        <taxon>Amycolatopsis</taxon>
    </lineage>
</organism>
<dbReference type="AlphaFoldDB" id="A0A1H3EMD3"/>
<dbReference type="InterPro" id="IPR036390">
    <property type="entry name" value="WH_DNA-bd_sf"/>
</dbReference>
<reference evidence="2 3" key="1">
    <citation type="submission" date="2016-10" db="EMBL/GenBank/DDBJ databases">
        <authorList>
            <person name="de Groot N.N."/>
        </authorList>
    </citation>
    <scope>NUCLEOTIDE SEQUENCE [LARGE SCALE GENOMIC DNA]</scope>
    <source>
        <strain evidence="2 3">CPCC 202699</strain>
    </source>
</reference>
<protein>
    <submittedName>
        <fullName evidence="2">Sugar kinase of the NBD/HSP70 family, may contain an N-terminal HTH domain</fullName>
    </submittedName>
</protein>
<evidence type="ECO:0000256" key="1">
    <source>
        <dbReference type="ARBA" id="ARBA00006479"/>
    </source>
</evidence>
<keyword evidence="3" id="KW-1185">Reference proteome</keyword>
<dbReference type="STRING" id="589385.SAMN05421504_103892"/>
<dbReference type="InterPro" id="IPR000600">
    <property type="entry name" value="ROK"/>
</dbReference>
<dbReference type="Gene3D" id="3.30.420.40">
    <property type="match status" value="2"/>
</dbReference>
<gene>
    <name evidence="2" type="ORF">SAMN05421504_103892</name>
</gene>
<proteinExistence type="inferred from homology"/>
<dbReference type="InterPro" id="IPR043129">
    <property type="entry name" value="ATPase_NBD"/>
</dbReference>
<evidence type="ECO:0000313" key="2">
    <source>
        <dbReference type="EMBL" id="SDX79902.1"/>
    </source>
</evidence>
<dbReference type="InterPro" id="IPR036388">
    <property type="entry name" value="WH-like_DNA-bd_sf"/>
</dbReference>
<keyword evidence="2" id="KW-0418">Kinase</keyword>
<dbReference type="PANTHER" id="PTHR18964:SF149">
    <property type="entry name" value="BIFUNCTIONAL UDP-N-ACETYLGLUCOSAMINE 2-EPIMERASE_N-ACETYLMANNOSAMINE KINASE"/>
    <property type="match status" value="1"/>
</dbReference>
<dbReference type="OrthoDB" id="3464494at2"/>
<dbReference type="PANTHER" id="PTHR18964">
    <property type="entry name" value="ROK (REPRESSOR, ORF, KINASE) FAMILY"/>
    <property type="match status" value="1"/>
</dbReference>
<name>A0A1H3EMD3_9PSEU</name>
<dbReference type="Gene3D" id="1.10.10.10">
    <property type="entry name" value="Winged helix-like DNA-binding domain superfamily/Winged helix DNA-binding domain"/>
    <property type="match status" value="1"/>
</dbReference>
<comment type="similarity">
    <text evidence="1">Belongs to the ROK (NagC/XylR) family.</text>
</comment>
<dbReference type="RefSeq" id="WP_091290046.1">
    <property type="nucleotide sequence ID" value="NZ_FNON01000003.1"/>
</dbReference>
<dbReference type="SUPFAM" id="SSF46785">
    <property type="entry name" value="Winged helix' DNA-binding domain"/>
    <property type="match status" value="1"/>
</dbReference>
<accession>A0A1H3EMD3</accession>
<evidence type="ECO:0000313" key="3">
    <source>
        <dbReference type="Proteomes" id="UP000199515"/>
    </source>
</evidence>
<sequence>MLEAHELLGAVAGTREINRRKLIIEIMIKADIQSRIAYRMGVSAASVSTAVQELVEAGIVDGERGEAERGKGRGKVRLRPVRGLAVGIDVGFRRTTVIIRRVDARPDEIVVRRRADGAEQGLGRIVPIIWEMINEAATETSLRVDDVVSAGMAVPRMIDPRTGWLTTPVLPPWSLDDRPAAGLSDLLGLHVALDNDANLGALAEQIYGLEEPIETVVYVKASTGIGAGIVIGDKLHRGDRGVAGEIGHLTVDRDGAICLCGGRGCLDATAGAEALLSQVRRAFRHGSDDVPRSLTSVIERAREGDAVCARVLADAGRALGFALAQLVNLINPRLIVLGGELSSADELVLTPCEHELRRYGLAAAVSGAEGFTLRRSRLDALAEAYGALILGLRWRQSHPAGALPSH</sequence>
<dbReference type="Proteomes" id="UP000199515">
    <property type="component" value="Unassembled WGS sequence"/>
</dbReference>
<dbReference type="SUPFAM" id="SSF53067">
    <property type="entry name" value="Actin-like ATPase domain"/>
    <property type="match status" value="1"/>
</dbReference>
<dbReference type="Pfam" id="PF00480">
    <property type="entry name" value="ROK"/>
    <property type="match status" value="1"/>
</dbReference>
<dbReference type="GO" id="GO:0016301">
    <property type="term" value="F:kinase activity"/>
    <property type="evidence" value="ECO:0007669"/>
    <property type="project" value="UniProtKB-KW"/>
</dbReference>
<keyword evidence="2" id="KW-0808">Transferase</keyword>